<accession>A0A248KKG2</accession>
<name>A0A248KKG2_9ENTR</name>
<evidence type="ECO:0000313" key="1">
    <source>
        <dbReference type="EMBL" id="ASG64029.1"/>
    </source>
</evidence>
<reference evidence="1 2" key="1">
    <citation type="submission" date="2017-06" db="EMBL/GenBank/DDBJ databases">
        <title>Origin of plasmid-mediated fosfomycin resistance gene fosA3.</title>
        <authorList>
            <person name="Ito R."/>
            <person name="Pacey M.P."/>
            <person name="Doi Y."/>
        </authorList>
    </citation>
    <scope>NUCLEOTIDE SEQUENCE [LARGE SCALE GENOMIC DNA]</scope>
    <source>
        <strain evidence="1 2">YDC799</strain>
    </source>
</reference>
<sequence length="256" mass="27914">MGWTNDTANLFNAIFKSSNTSSENKASVFKVTSESGDKAELNYHSKTIAQLGNSKNNYSGGGVVASPVVDEFAGEFTSKLGQQSVNNVEEFKAYNAALIAALESGELKMTSEEYRAELNLARTNTSIPIYADDDAIASDDAVRGTVNRDTVSYIHGTGKDAIINIDKDANLQLWWSDASLINLENGATLINDGTLGTAYNTLRGPMSLPFAVVLYLRITGLLMRALTLKWLKNPRRAHRQSQQASTRLSWRTGPLL</sequence>
<dbReference type="Proteomes" id="UP000197098">
    <property type="component" value="Chromosome"/>
</dbReference>
<gene>
    <name evidence="1" type="ORF">CEW81_19405</name>
</gene>
<evidence type="ECO:0000313" key="2">
    <source>
        <dbReference type="Proteomes" id="UP000197098"/>
    </source>
</evidence>
<dbReference type="AlphaFoldDB" id="A0A248KKG2"/>
<organism evidence="1 2">
    <name type="scientific">Kluyvera genomosp. 3</name>
    <dbReference type="NCBI Taxonomy" id="2774055"/>
    <lineage>
        <taxon>Bacteria</taxon>
        <taxon>Pseudomonadati</taxon>
        <taxon>Pseudomonadota</taxon>
        <taxon>Gammaproteobacteria</taxon>
        <taxon>Enterobacterales</taxon>
        <taxon>Enterobacteriaceae</taxon>
        <taxon>Kluyvera</taxon>
    </lineage>
</organism>
<protein>
    <submittedName>
        <fullName evidence="1">Uncharacterized protein</fullName>
    </submittedName>
</protein>
<dbReference type="EMBL" id="CP022114">
    <property type="protein sequence ID" value="ASG64029.1"/>
    <property type="molecule type" value="Genomic_DNA"/>
</dbReference>
<proteinExistence type="predicted"/>